<keyword evidence="3" id="KW-0413">Isomerase</keyword>
<dbReference type="SUPFAM" id="SSF53697">
    <property type="entry name" value="SIS domain"/>
    <property type="match status" value="1"/>
</dbReference>
<comment type="caution">
    <text evidence="3">The sequence shown here is derived from an EMBL/GenBank/DDBJ whole genome shotgun (WGS) entry which is preliminary data.</text>
</comment>
<name>A0A927E9E6_9HYPH</name>
<dbReference type="InterPro" id="IPR046348">
    <property type="entry name" value="SIS_dom_sf"/>
</dbReference>
<dbReference type="GO" id="GO:0006487">
    <property type="term" value="P:protein N-linked glycosylation"/>
    <property type="evidence" value="ECO:0007669"/>
    <property type="project" value="TreeGrafter"/>
</dbReference>
<dbReference type="GO" id="GO:0016853">
    <property type="term" value="F:isomerase activity"/>
    <property type="evidence" value="ECO:0007669"/>
    <property type="project" value="UniProtKB-KW"/>
</dbReference>
<dbReference type="Proteomes" id="UP000619295">
    <property type="component" value="Unassembled WGS sequence"/>
</dbReference>
<dbReference type="InterPro" id="IPR035490">
    <property type="entry name" value="GlmS/FrlB_SIS"/>
</dbReference>
<dbReference type="AlphaFoldDB" id="A0A927E9E6"/>
<keyword evidence="1" id="KW-0808">Transferase</keyword>
<dbReference type="GO" id="GO:0006002">
    <property type="term" value="P:fructose 6-phosphate metabolic process"/>
    <property type="evidence" value="ECO:0007669"/>
    <property type="project" value="TreeGrafter"/>
</dbReference>
<accession>A0A927E9E6</accession>
<keyword evidence="4" id="KW-1185">Reference proteome</keyword>
<evidence type="ECO:0000313" key="4">
    <source>
        <dbReference type="Proteomes" id="UP000619295"/>
    </source>
</evidence>
<evidence type="ECO:0000313" key="3">
    <source>
        <dbReference type="EMBL" id="MBD3845281.1"/>
    </source>
</evidence>
<feature type="domain" description="SIS" evidence="2">
    <location>
        <begin position="27"/>
        <end position="162"/>
    </location>
</feature>
<proteinExistence type="predicted"/>
<dbReference type="GO" id="GO:0006047">
    <property type="term" value="P:UDP-N-acetylglucosamine metabolic process"/>
    <property type="evidence" value="ECO:0007669"/>
    <property type="project" value="TreeGrafter"/>
</dbReference>
<dbReference type="EMBL" id="JACXWY010000003">
    <property type="protein sequence ID" value="MBD3845281.1"/>
    <property type="molecule type" value="Genomic_DNA"/>
</dbReference>
<gene>
    <name evidence="3" type="ORF">IED13_06205</name>
</gene>
<dbReference type="RefSeq" id="WP_191123696.1">
    <property type="nucleotide sequence ID" value="NZ_JACXWY010000003.1"/>
</dbReference>
<dbReference type="Gene3D" id="3.40.50.10490">
    <property type="entry name" value="Glucose-6-phosphate isomerase like protein, domain 1"/>
    <property type="match status" value="2"/>
</dbReference>
<keyword evidence="1" id="KW-0032">Aminotransferase</keyword>
<dbReference type="PANTHER" id="PTHR10937:SF14">
    <property type="entry name" value="FRUCTOSELYSINE 6-PHOSPHATE DEGLYCASE"/>
    <property type="match status" value="1"/>
</dbReference>
<dbReference type="CDD" id="cd05009">
    <property type="entry name" value="SIS_GlmS_GlmD_2"/>
    <property type="match status" value="1"/>
</dbReference>
<dbReference type="GO" id="GO:0097367">
    <property type="term" value="F:carbohydrate derivative binding"/>
    <property type="evidence" value="ECO:0007669"/>
    <property type="project" value="InterPro"/>
</dbReference>
<evidence type="ECO:0000256" key="1">
    <source>
        <dbReference type="ARBA" id="ARBA00022576"/>
    </source>
</evidence>
<dbReference type="InterPro" id="IPR001347">
    <property type="entry name" value="SIS_dom"/>
</dbReference>
<dbReference type="PROSITE" id="PS51464">
    <property type="entry name" value="SIS"/>
    <property type="match status" value="1"/>
</dbReference>
<sequence>MSIAFDRGAILSGLEPTRAALPAAFALGQELAPQIDRVYMVACGSANRAMLGIQYWLERSSPGIEVRRYFPAEFMAIDPPRLGDRTLVLLASKSGTTPETVAAAHFLKDRPCQVVAFSQYGDKPLAQAVPRHFLVGDTSESFAAMFMLMQALIGGLMTAKEGWPLGAKLIASLDALPTAMCDAAEQNEARAAADAATYAEDDRIYHVASGPGFTTAYVFGVCILMEMLWLHSYPIEAAEFFHGPFEIVDKQTPMILITGEDPSRPLMERVVKFCDTYAGRVMNYDSRNFAMKGIDPEIRPIVAPYILQAALKRFSAHLSVLRNQPLTTRRYMWKVAY</sequence>
<dbReference type="PANTHER" id="PTHR10937">
    <property type="entry name" value="GLUCOSAMINE--FRUCTOSE-6-PHOSPHATE AMINOTRANSFERASE, ISOMERIZING"/>
    <property type="match status" value="1"/>
</dbReference>
<evidence type="ECO:0000259" key="2">
    <source>
        <dbReference type="PROSITE" id="PS51464"/>
    </source>
</evidence>
<protein>
    <submittedName>
        <fullName evidence="3">Phosphosugar isomerase</fullName>
    </submittedName>
</protein>
<organism evidence="3 4">
    <name type="scientific">Bosea spartocytisi</name>
    <dbReference type="NCBI Taxonomy" id="2773451"/>
    <lineage>
        <taxon>Bacteria</taxon>
        <taxon>Pseudomonadati</taxon>
        <taxon>Pseudomonadota</taxon>
        <taxon>Alphaproteobacteria</taxon>
        <taxon>Hyphomicrobiales</taxon>
        <taxon>Boseaceae</taxon>
        <taxon>Bosea</taxon>
    </lineage>
</organism>
<dbReference type="GO" id="GO:0004360">
    <property type="term" value="F:glutamine-fructose-6-phosphate transaminase (isomerizing) activity"/>
    <property type="evidence" value="ECO:0007669"/>
    <property type="project" value="TreeGrafter"/>
</dbReference>
<reference evidence="3" key="1">
    <citation type="submission" date="2020-09" db="EMBL/GenBank/DDBJ databases">
        <title>Bosea spartocytisi sp. nov. a root nodule endophyte of Spartocytisus supranubius in the high mountain ecosystem fo the Teide National Park (Canary Islands, Spain).</title>
        <authorList>
            <person name="Pulido-Suarez L."/>
            <person name="Peix A."/>
            <person name="Igual J.M."/>
            <person name="Socas-Perez N."/>
            <person name="Velazquez E."/>
            <person name="Flores-Felix J.D."/>
            <person name="Leon-Barrios M."/>
        </authorList>
    </citation>
    <scope>NUCLEOTIDE SEQUENCE</scope>
    <source>
        <strain evidence="3">SSUT16</strain>
    </source>
</reference>